<accession>A0A402C2E9</accession>
<protein>
    <submittedName>
        <fullName evidence="1">Uncharacterized protein</fullName>
    </submittedName>
</protein>
<evidence type="ECO:0000313" key="1">
    <source>
        <dbReference type="EMBL" id="GCE37775.1"/>
    </source>
</evidence>
<name>A0A402C2E9_RHOWR</name>
<dbReference type="EMBL" id="BHYM01000012">
    <property type="protein sequence ID" value="GCE37775.1"/>
    <property type="molecule type" value="Genomic_DNA"/>
</dbReference>
<dbReference type="Proteomes" id="UP000287519">
    <property type="component" value="Unassembled WGS sequence"/>
</dbReference>
<proteinExistence type="predicted"/>
<keyword evidence="2" id="KW-1185">Reference proteome</keyword>
<comment type="caution">
    <text evidence="1">The sequence shown here is derived from an EMBL/GenBank/DDBJ whole genome shotgun (WGS) entry which is preliminary data.</text>
</comment>
<gene>
    <name evidence="1" type="ORF">Rhow_000621</name>
</gene>
<evidence type="ECO:0000313" key="2">
    <source>
        <dbReference type="Proteomes" id="UP000287519"/>
    </source>
</evidence>
<organism evidence="1 2">
    <name type="scientific">Rhodococcus wratislaviensis</name>
    <name type="common">Tsukamurella wratislaviensis</name>
    <dbReference type="NCBI Taxonomy" id="44752"/>
    <lineage>
        <taxon>Bacteria</taxon>
        <taxon>Bacillati</taxon>
        <taxon>Actinomycetota</taxon>
        <taxon>Actinomycetes</taxon>
        <taxon>Mycobacteriales</taxon>
        <taxon>Nocardiaceae</taxon>
        <taxon>Rhodococcus</taxon>
    </lineage>
</organism>
<sequence length="160" mass="17354">MSSMRRRWPAAPPPSWRGVGIVHGRSVLAAGLGITVELIDLLRYPAGVELRLALTAYGHAAQQARYETRPLTDPGDPSPRWSFLRTHVRAGDLAGEADPYQAPILSTGTTRLIDFRTTPRYWIDGIPAPVSLTVTVEWARIGLAATSSTIEIGPVPHALP</sequence>
<reference evidence="1 2" key="1">
    <citation type="submission" date="2018-11" db="EMBL/GenBank/DDBJ databases">
        <title>Microbial catabolism of amino acid.</title>
        <authorList>
            <person name="Hibi M."/>
            <person name="Ogawa J."/>
        </authorList>
    </citation>
    <scope>NUCLEOTIDE SEQUENCE [LARGE SCALE GENOMIC DNA]</scope>
    <source>
        <strain evidence="1 2">C31-06</strain>
    </source>
</reference>
<dbReference type="AlphaFoldDB" id="A0A402C2E9"/>